<dbReference type="Proteomes" id="UP000186002">
    <property type="component" value="Unassembled WGS sequence"/>
</dbReference>
<keyword evidence="5 6" id="KW-0119">Carbohydrate metabolism</keyword>
<gene>
    <name evidence="6" type="primary">rbsD</name>
    <name evidence="7" type="ORF">SAMN05444272_2419</name>
</gene>
<comment type="function">
    <text evidence="6">Catalyzes the interconversion of beta-pyran and beta-furan forms of D-ribose.</text>
</comment>
<dbReference type="GO" id="GO:0048029">
    <property type="term" value="F:monosaccharide binding"/>
    <property type="evidence" value="ECO:0007669"/>
    <property type="project" value="InterPro"/>
</dbReference>
<keyword evidence="8" id="KW-1185">Reference proteome</keyword>
<evidence type="ECO:0000313" key="7">
    <source>
        <dbReference type="EMBL" id="SHM35325.1"/>
    </source>
</evidence>
<accession>A0A1M7I3N7</accession>
<evidence type="ECO:0000313" key="8">
    <source>
        <dbReference type="Proteomes" id="UP000186002"/>
    </source>
</evidence>
<feature type="binding site" evidence="6">
    <location>
        <begin position="125"/>
        <end position="127"/>
    </location>
    <ligand>
        <name>substrate</name>
    </ligand>
</feature>
<protein>
    <recommendedName>
        <fullName evidence="2 6">D-ribose pyranase</fullName>
        <ecNumber evidence="2 6">5.4.99.62</ecNumber>
    </recommendedName>
</protein>
<dbReference type="GO" id="GO:0016872">
    <property type="term" value="F:intramolecular lyase activity"/>
    <property type="evidence" value="ECO:0007669"/>
    <property type="project" value="UniProtKB-UniRule"/>
</dbReference>
<dbReference type="GO" id="GO:0062193">
    <property type="term" value="F:D-ribose pyranase activity"/>
    <property type="evidence" value="ECO:0007669"/>
    <property type="project" value="UniProtKB-EC"/>
</dbReference>
<evidence type="ECO:0000256" key="3">
    <source>
        <dbReference type="ARBA" id="ARBA00022490"/>
    </source>
</evidence>
<evidence type="ECO:0000256" key="4">
    <source>
        <dbReference type="ARBA" id="ARBA00023235"/>
    </source>
</evidence>
<dbReference type="OrthoDB" id="9805009at2"/>
<comment type="subunit">
    <text evidence="6">Homodecamer.</text>
</comment>
<dbReference type="InterPro" id="IPR023064">
    <property type="entry name" value="D-ribose_pyranase"/>
</dbReference>
<evidence type="ECO:0000256" key="1">
    <source>
        <dbReference type="ARBA" id="ARBA00000223"/>
    </source>
</evidence>
<feature type="binding site" evidence="6">
    <location>
        <position position="28"/>
    </location>
    <ligand>
        <name>substrate</name>
    </ligand>
</feature>
<dbReference type="InterPro" id="IPR007721">
    <property type="entry name" value="RbsD_FucU"/>
</dbReference>
<dbReference type="PANTHER" id="PTHR37831">
    <property type="entry name" value="D-RIBOSE PYRANASE"/>
    <property type="match status" value="1"/>
</dbReference>
<reference evidence="7 8" key="1">
    <citation type="submission" date="2016-11" db="EMBL/GenBank/DDBJ databases">
        <authorList>
            <person name="Jaros S."/>
            <person name="Januszkiewicz K."/>
            <person name="Wedrychowicz H."/>
        </authorList>
    </citation>
    <scope>NUCLEOTIDE SEQUENCE [LARGE SCALE GENOMIC DNA]</scope>
    <source>
        <strain evidence="7 8">DSM 22153</strain>
    </source>
</reference>
<evidence type="ECO:0000256" key="6">
    <source>
        <dbReference type="HAMAP-Rule" id="MF_01661"/>
    </source>
</evidence>
<organism evidence="7 8">
    <name type="scientific">Roseibium suaedae</name>
    <dbReference type="NCBI Taxonomy" id="735517"/>
    <lineage>
        <taxon>Bacteria</taxon>
        <taxon>Pseudomonadati</taxon>
        <taxon>Pseudomonadota</taxon>
        <taxon>Alphaproteobacteria</taxon>
        <taxon>Hyphomicrobiales</taxon>
        <taxon>Stappiaceae</taxon>
        <taxon>Roseibium</taxon>
    </lineage>
</organism>
<dbReference type="AlphaFoldDB" id="A0A1M7I3N7"/>
<name>A0A1M7I3N7_9HYPH</name>
<feature type="binding site" evidence="6">
    <location>
        <position position="103"/>
    </location>
    <ligand>
        <name>substrate</name>
    </ligand>
</feature>
<keyword evidence="3 6" id="KW-0963">Cytoplasm</keyword>
<dbReference type="EMBL" id="FRBW01000002">
    <property type="protein sequence ID" value="SHM35325.1"/>
    <property type="molecule type" value="Genomic_DNA"/>
</dbReference>
<dbReference type="EC" id="5.4.99.62" evidence="2 6"/>
<evidence type="ECO:0000256" key="2">
    <source>
        <dbReference type="ARBA" id="ARBA00012862"/>
    </source>
</evidence>
<dbReference type="GO" id="GO:0019303">
    <property type="term" value="P:D-ribose catabolic process"/>
    <property type="evidence" value="ECO:0007669"/>
    <property type="project" value="UniProtKB-UniRule"/>
</dbReference>
<dbReference type="HAMAP" id="MF_01661">
    <property type="entry name" value="D_rib_pyranase"/>
    <property type="match status" value="1"/>
</dbReference>
<sequence length="136" mass="14441">MKRTALLNRHLSSLIARAGHLDEIVVADAGLPMPRGVEVIDLAITPGLPSFQDVLAALRSELVIESAVWANEASAEVRAMMKAEADSWADATGKQVATSTLSHADFKTRSQSALAVIRTGEITPYANIILVCGVAF</sequence>
<dbReference type="NCBIfam" id="NF008761">
    <property type="entry name" value="PRK11797.1"/>
    <property type="match status" value="1"/>
</dbReference>
<proteinExistence type="inferred from homology"/>
<dbReference type="InterPro" id="IPR023750">
    <property type="entry name" value="RbsD-like_sf"/>
</dbReference>
<comment type="subcellular location">
    <subcellularLocation>
        <location evidence="6">Cytoplasm</location>
    </subcellularLocation>
</comment>
<feature type="active site" description="Proton donor" evidence="6">
    <location>
        <position position="20"/>
    </location>
</feature>
<keyword evidence="4 6" id="KW-0413">Isomerase</keyword>
<comment type="pathway">
    <text evidence="6">Carbohydrate metabolism; D-ribose degradation; D-ribose 5-phosphate from beta-D-ribopyranose: step 1/2.</text>
</comment>
<comment type="similarity">
    <text evidence="6">Belongs to the RbsD / FucU family. RbsD subfamily.</text>
</comment>
<dbReference type="UniPathway" id="UPA00916">
    <property type="reaction ID" value="UER00888"/>
</dbReference>
<dbReference type="Pfam" id="PF05025">
    <property type="entry name" value="RbsD_FucU"/>
    <property type="match status" value="1"/>
</dbReference>
<dbReference type="Gene3D" id="3.40.1650.10">
    <property type="entry name" value="RbsD-like domain"/>
    <property type="match status" value="1"/>
</dbReference>
<dbReference type="PANTHER" id="PTHR37831:SF1">
    <property type="entry name" value="D-RIBOSE PYRANASE"/>
    <property type="match status" value="1"/>
</dbReference>
<dbReference type="RefSeq" id="WP_073013348.1">
    <property type="nucleotide sequence ID" value="NZ_FRBW01000002.1"/>
</dbReference>
<dbReference type="GO" id="GO:0005829">
    <property type="term" value="C:cytosol"/>
    <property type="evidence" value="ECO:0007669"/>
    <property type="project" value="TreeGrafter"/>
</dbReference>
<evidence type="ECO:0000256" key="5">
    <source>
        <dbReference type="ARBA" id="ARBA00023277"/>
    </source>
</evidence>
<dbReference type="SUPFAM" id="SSF102546">
    <property type="entry name" value="RbsD-like"/>
    <property type="match status" value="1"/>
</dbReference>
<comment type="catalytic activity">
    <reaction evidence="1 6">
        <text>beta-D-ribopyranose = beta-D-ribofuranose</text>
        <dbReference type="Rhea" id="RHEA:25432"/>
        <dbReference type="ChEBI" id="CHEBI:27476"/>
        <dbReference type="ChEBI" id="CHEBI:47002"/>
        <dbReference type="EC" id="5.4.99.62"/>
    </reaction>
</comment>
<dbReference type="STRING" id="735517.SAMN05444272_2419"/>